<dbReference type="Gene3D" id="3.30.565.10">
    <property type="entry name" value="Histidine kinase-like ATPase, C-terminal domain"/>
    <property type="match status" value="1"/>
</dbReference>
<accession>A0A937K329</accession>
<dbReference type="Proteomes" id="UP000623681">
    <property type="component" value="Unassembled WGS sequence"/>
</dbReference>
<name>A0A937K329_9CLOT</name>
<organism evidence="8 9">
    <name type="scientific">Clostridium paridis</name>
    <dbReference type="NCBI Taxonomy" id="2803863"/>
    <lineage>
        <taxon>Bacteria</taxon>
        <taxon>Bacillati</taxon>
        <taxon>Bacillota</taxon>
        <taxon>Clostridia</taxon>
        <taxon>Eubacteriales</taxon>
        <taxon>Clostridiaceae</taxon>
        <taxon>Clostridium</taxon>
    </lineage>
</organism>
<keyword evidence="6" id="KW-0472">Membrane</keyword>
<evidence type="ECO:0000256" key="3">
    <source>
        <dbReference type="ARBA" id="ARBA00022553"/>
    </source>
</evidence>
<keyword evidence="3" id="KW-0597">Phosphoprotein</keyword>
<protein>
    <recommendedName>
        <fullName evidence="2">histidine kinase</fullName>
        <ecNumber evidence="2">2.7.13.3</ecNumber>
    </recommendedName>
</protein>
<comment type="caution">
    <text evidence="8">The sequence shown here is derived from an EMBL/GenBank/DDBJ whole genome shotgun (WGS) entry which is preliminary data.</text>
</comment>
<keyword evidence="4" id="KW-0418">Kinase</keyword>
<dbReference type="Pfam" id="PF00512">
    <property type="entry name" value="HisKA"/>
    <property type="match status" value="1"/>
</dbReference>
<keyword evidence="4" id="KW-0808">Transferase</keyword>
<evidence type="ECO:0000313" key="8">
    <source>
        <dbReference type="EMBL" id="MBL4931227.1"/>
    </source>
</evidence>
<dbReference type="Gene3D" id="1.10.287.130">
    <property type="match status" value="1"/>
</dbReference>
<reference evidence="8" key="1">
    <citation type="submission" date="2021-01" db="EMBL/GenBank/DDBJ databases">
        <title>Genome public.</title>
        <authorList>
            <person name="Liu C."/>
            <person name="Sun Q."/>
        </authorList>
    </citation>
    <scope>NUCLEOTIDE SEQUENCE</scope>
    <source>
        <strain evidence="8">YIM B02565</strain>
    </source>
</reference>
<dbReference type="InterPro" id="IPR036097">
    <property type="entry name" value="HisK_dim/P_sf"/>
</dbReference>
<evidence type="ECO:0000259" key="7">
    <source>
        <dbReference type="PROSITE" id="PS50109"/>
    </source>
</evidence>
<feature type="domain" description="Histidine kinase" evidence="7">
    <location>
        <begin position="424"/>
        <end position="641"/>
    </location>
</feature>
<evidence type="ECO:0000256" key="4">
    <source>
        <dbReference type="ARBA" id="ARBA00022777"/>
    </source>
</evidence>
<evidence type="ECO:0000256" key="6">
    <source>
        <dbReference type="SAM" id="Phobius"/>
    </source>
</evidence>
<dbReference type="InterPro" id="IPR003594">
    <property type="entry name" value="HATPase_dom"/>
</dbReference>
<evidence type="ECO:0000256" key="1">
    <source>
        <dbReference type="ARBA" id="ARBA00000085"/>
    </source>
</evidence>
<dbReference type="SUPFAM" id="SSF55785">
    <property type="entry name" value="PYP-like sensor domain (PAS domain)"/>
    <property type="match status" value="1"/>
</dbReference>
<dbReference type="InterPro" id="IPR005467">
    <property type="entry name" value="His_kinase_dom"/>
</dbReference>
<dbReference type="SUPFAM" id="SSF47384">
    <property type="entry name" value="Homodimeric domain of signal transducing histidine kinase"/>
    <property type="match status" value="1"/>
</dbReference>
<dbReference type="AlphaFoldDB" id="A0A937K329"/>
<feature type="transmembrane region" description="Helical" evidence="6">
    <location>
        <begin position="139"/>
        <end position="157"/>
    </location>
</feature>
<feature type="transmembrane region" description="Helical" evidence="6">
    <location>
        <begin position="20"/>
        <end position="38"/>
    </location>
</feature>
<dbReference type="Pfam" id="PF13188">
    <property type="entry name" value="PAS_8"/>
    <property type="match status" value="1"/>
</dbReference>
<feature type="transmembrane region" description="Helical" evidence="6">
    <location>
        <begin position="44"/>
        <end position="63"/>
    </location>
</feature>
<dbReference type="Gene3D" id="3.30.450.20">
    <property type="entry name" value="PAS domain"/>
    <property type="match status" value="1"/>
</dbReference>
<evidence type="ECO:0000256" key="5">
    <source>
        <dbReference type="ARBA" id="ARBA00023012"/>
    </source>
</evidence>
<proteinExistence type="predicted"/>
<sequence length="641" mass="74148">MYNKEIEKIVYIDRVILEKISLICIYATFIIAILNIIIPNLTRNIIGLIYIVVSFSIMMLTYSTSNIIKSQYFKFFSITFFISAIANIIKLVPTEIIENSFEGNMQFIYFFSDILIALLLTYTPYFVRNSHMKYIKIRYISLIVITLITCFTLSITISNRHLFNIIGNCLAITVFIYAVISFNGFSIKKGMNINYFKIYSYIILVAFIINTIQMVLFKEMILNPAYDLIKLASQIIFYGCIFQKLLNNSYDILFNDLFERNNELNLLNKVILSKNLELESSKNRVFKREDMFKNLFKNLPIPMLMLNLSNGRIIYANSAFLDYFEEKKLKRVINKKLTDLVSFNEAIFSKNGTSVDFSNIYEATLGKGDLKYYLVFQFIQLSEDDSQCLVQIKDRTEVVKIEEIKRNLEQKKIEDKIRGDFLSNISHDIKTPINVIYSATQLEKLLIEKNNIDEVKKYNQLSRDNCLSLIRLTNNLIDSSKLTSHYLKPNMQLGNIVEVIEDQTMNLVEYARAKDVHLIFDTLEEEIYIYMDSEFVERIILNLISNALKFSNRGGAILVSISLIDEEVKIRVVDNGIGMEEEFMNKACNRYERGKNEYGKVGNGIGLYVVKNLTELQGGKITIESKLNVGTTVTLTFKKGN</sequence>
<dbReference type="SMART" id="SM00387">
    <property type="entry name" value="HATPase_c"/>
    <property type="match status" value="1"/>
</dbReference>
<feature type="transmembrane region" description="Helical" evidence="6">
    <location>
        <begin position="163"/>
        <end position="186"/>
    </location>
</feature>
<dbReference type="InterPro" id="IPR035965">
    <property type="entry name" value="PAS-like_dom_sf"/>
</dbReference>
<feature type="transmembrane region" description="Helical" evidence="6">
    <location>
        <begin position="198"/>
        <end position="217"/>
    </location>
</feature>
<keyword evidence="6" id="KW-1133">Transmembrane helix</keyword>
<evidence type="ECO:0000313" key="9">
    <source>
        <dbReference type="Proteomes" id="UP000623681"/>
    </source>
</evidence>
<dbReference type="PANTHER" id="PTHR43547:SF2">
    <property type="entry name" value="HYBRID SIGNAL TRANSDUCTION HISTIDINE KINASE C"/>
    <property type="match status" value="1"/>
</dbReference>
<dbReference type="EMBL" id="JAESWA010000017">
    <property type="protein sequence ID" value="MBL4931227.1"/>
    <property type="molecule type" value="Genomic_DNA"/>
</dbReference>
<dbReference type="InterPro" id="IPR036890">
    <property type="entry name" value="HATPase_C_sf"/>
</dbReference>
<dbReference type="SMART" id="SM00388">
    <property type="entry name" value="HisKA"/>
    <property type="match status" value="1"/>
</dbReference>
<keyword evidence="9" id="KW-1185">Reference proteome</keyword>
<dbReference type="SUPFAM" id="SSF55874">
    <property type="entry name" value="ATPase domain of HSP90 chaperone/DNA topoisomerase II/histidine kinase"/>
    <property type="match status" value="1"/>
</dbReference>
<dbReference type="PRINTS" id="PR00344">
    <property type="entry name" value="BCTRLSENSOR"/>
</dbReference>
<dbReference type="CDD" id="cd00075">
    <property type="entry name" value="HATPase"/>
    <property type="match status" value="1"/>
</dbReference>
<dbReference type="RefSeq" id="WP_202766595.1">
    <property type="nucleotide sequence ID" value="NZ_JAESWA010000017.1"/>
</dbReference>
<dbReference type="InterPro" id="IPR004358">
    <property type="entry name" value="Sig_transdc_His_kin-like_C"/>
</dbReference>
<feature type="transmembrane region" description="Helical" evidence="6">
    <location>
        <begin position="107"/>
        <end position="127"/>
    </location>
</feature>
<dbReference type="InterPro" id="IPR000014">
    <property type="entry name" value="PAS"/>
</dbReference>
<dbReference type="PANTHER" id="PTHR43547">
    <property type="entry name" value="TWO-COMPONENT HISTIDINE KINASE"/>
    <property type="match status" value="1"/>
</dbReference>
<dbReference type="CDD" id="cd00082">
    <property type="entry name" value="HisKA"/>
    <property type="match status" value="1"/>
</dbReference>
<feature type="transmembrane region" description="Helical" evidence="6">
    <location>
        <begin position="75"/>
        <end position="92"/>
    </location>
</feature>
<dbReference type="Pfam" id="PF02518">
    <property type="entry name" value="HATPase_c"/>
    <property type="match status" value="1"/>
</dbReference>
<evidence type="ECO:0000256" key="2">
    <source>
        <dbReference type="ARBA" id="ARBA00012438"/>
    </source>
</evidence>
<dbReference type="EC" id="2.7.13.3" evidence="2"/>
<gene>
    <name evidence="8" type="ORF">JK634_05370</name>
</gene>
<keyword evidence="5" id="KW-0902">Two-component regulatory system</keyword>
<keyword evidence="6" id="KW-0812">Transmembrane</keyword>
<comment type="catalytic activity">
    <reaction evidence="1">
        <text>ATP + protein L-histidine = ADP + protein N-phospho-L-histidine.</text>
        <dbReference type="EC" id="2.7.13.3"/>
    </reaction>
</comment>
<dbReference type="GO" id="GO:0000155">
    <property type="term" value="F:phosphorelay sensor kinase activity"/>
    <property type="evidence" value="ECO:0007669"/>
    <property type="project" value="InterPro"/>
</dbReference>
<dbReference type="InterPro" id="IPR003661">
    <property type="entry name" value="HisK_dim/P_dom"/>
</dbReference>
<dbReference type="PROSITE" id="PS50109">
    <property type="entry name" value="HIS_KIN"/>
    <property type="match status" value="1"/>
</dbReference>